<dbReference type="InterPro" id="IPR000515">
    <property type="entry name" value="MetI-like"/>
</dbReference>
<dbReference type="Gene3D" id="1.10.3720.10">
    <property type="entry name" value="MetI-like"/>
    <property type="match status" value="1"/>
</dbReference>
<reference evidence="11 12" key="1">
    <citation type="journal article" date="2019" name="Nat. Med.">
        <title>A library of human gut bacterial isolates paired with longitudinal multiomics data enables mechanistic microbiome research.</title>
        <authorList>
            <person name="Poyet M."/>
            <person name="Groussin M."/>
            <person name="Gibbons S.M."/>
            <person name="Avila-Pacheco J."/>
            <person name="Jiang X."/>
            <person name="Kearney S.M."/>
            <person name="Perrotta A.R."/>
            <person name="Berdy B."/>
            <person name="Zhao S."/>
            <person name="Lieberman T.D."/>
            <person name="Swanson P.K."/>
            <person name="Smith M."/>
            <person name="Roesemann S."/>
            <person name="Alexander J.E."/>
            <person name="Rich S.A."/>
            <person name="Livny J."/>
            <person name="Vlamakis H."/>
            <person name="Clish C."/>
            <person name="Bullock K."/>
            <person name="Deik A."/>
            <person name="Scott J."/>
            <person name="Pierce K.A."/>
            <person name="Xavier R.J."/>
            <person name="Alm E.J."/>
        </authorList>
    </citation>
    <scope>NUCLEOTIDE SEQUENCE [LARGE SCALE GENOMIC DNA]</scope>
    <source>
        <strain evidence="11 12">BIOML-A198</strain>
    </source>
</reference>
<dbReference type="InterPro" id="IPR011864">
    <property type="entry name" value="Phosphate_PstC"/>
</dbReference>
<dbReference type="Pfam" id="PF00528">
    <property type="entry name" value="BPD_transp_1"/>
    <property type="match status" value="1"/>
</dbReference>
<feature type="transmembrane region" description="Helical" evidence="9">
    <location>
        <begin position="20"/>
        <end position="41"/>
    </location>
</feature>
<dbReference type="PANTHER" id="PTHR30425:SF1">
    <property type="entry name" value="PHOSPHATE TRANSPORT SYSTEM PERMEASE PROTEIN PSTC"/>
    <property type="match status" value="1"/>
</dbReference>
<accession>A0A173TH23</accession>
<dbReference type="RefSeq" id="WP_006783966.1">
    <property type="nucleotide sequence ID" value="NZ_CAJJOK010000007.1"/>
</dbReference>
<evidence type="ECO:0000256" key="2">
    <source>
        <dbReference type="ARBA" id="ARBA00007069"/>
    </source>
</evidence>
<evidence type="ECO:0000256" key="10">
    <source>
        <dbReference type="RuleBase" id="RU363054"/>
    </source>
</evidence>
<evidence type="ECO:0000313" key="12">
    <source>
        <dbReference type="Proteomes" id="UP000487649"/>
    </source>
</evidence>
<dbReference type="EMBL" id="WMQE01000049">
    <property type="protein sequence ID" value="MTK22689.1"/>
    <property type="molecule type" value="Genomic_DNA"/>
</dbReference>
<dbReference type="InterPro" id="IPR035906">
    <property type="entry name" value="MetI-like_sf"/>
</dbReference>
<keyword evidence="6 9" id="KW-0812">Transmembrane</keyword>
<evidence type="ECO:0000256" key="3">
    <source>
        <dbReference type="ARBA" id="ARBA00022448"/>
    </source>
</evidence>
<sequence>MKKDMAINRKRVFLERFFHIVFLVAALFAVISVALIIIFIFGKGLAPFFPNNKFGTYNFIDFITGLQWKPKIGDYGIGYMIVSSIVATLGAIVIGVPIALLTSIFIAEVAPKWLANIVRPAVELLAAIPSVLYGVFGFAVITPMVKSISPYPTGDSLLAVIIVLTIMILPTIVAVVETAIRAVPSSYKEGSLALGASKMQTIFKVILPAAKSGILTGVILGVGRAIGETMAVILVAGNPESGIPQTIFDRVRLLTTNIALEQGYAAELHEQMLFSTAVILFIFIMIINLVLSRIQAKAGDR</sequence>
<dbReference type="GO" id="GO:0005315">
    <property type="term" value="F:phosphate transmembrane transporter activity"/>
    <property type="evidence" value="ECO:0007669"/>
    <property type="project" value="InterPro"/>
</dbReference>
<dbReference type="CDD" id="cd06261">
    <property type="entry name" value="TM_PBP2"/>
    <property type="match status" value="1"/>
</dbReference>
<name>A0A173TH23_9FIRM</name>
<dbReference type="Proteomes" id="UP000487649">
    <property type="component" value="Unassembled WGS sequence"/>
</dbReference>
<dbReference type="GO" id="GO:0005886">
    <property type="term" value="C:plasma membrane"/>
    <property type="evidence" value="ECO:0007669"/>
    <property type="project" value="UniProtKB-SubCell"/>
</dbReference>
<feature type="transmembrane region" description="Helical" evidence="9">
    <location>
        <begin position="77"/>
        <end position="110"/>
    </location>
</feature>
<comment type="caution">
    <text evidence="11">The sequence shown here is derived from an EMBL/GenBank/DDBJ whole genome shotgun (WGS) entry which is preliminary data.</text>
</comment>
<dbReference type="PANTHER" id="PTHR30425">
    <property type="entry name" value="PHOSPHATE TRANSPORT SYSTEM PERMEASE PROTEIN PST"/>
    <property type="match status" value="1"/>
</dbReference>
<keyword evidence="7 9" id="KW-1133">Transmembrane helix</keyword>
<keyword evidence="4 10" id="KW-1003">Cell membrane</keyword>
<evidence type="ECO:0000256" key="1">
    <source>
        <dbReference type="ARBA" id="ARBA00004651"/>
    </source>
</evidence>
<dbReference type="SUPFAM" id="SSF161098">
    <property type="entry name" value="MetI-like"/>
    <property type="match status" value="1"/>
</dbReference>
<comment type="function">
    <text evidence="10">Part of the binding-protein-dependent transport system for phosphate; probably responsible for the translocation of the substrate across the membrane.</text>
</comment>
<evidence type="ECO:0000313" key="11">
    <source>
        <dbReference type="EMBL" id="MTK22689.1"/>
    </source>
</evidence>
<comment type="subcellular location">
    <subcellularLocation>
        <location evidence="1 9">Cell membrane</location>
        <topology evidence="1 9">Multi-pass membrane protein</topology>
    </subcellularLocation>
</comment>
<evidence type="ECO:0000256" key="8">
    <source>
        <dbReference type="ARBA" id="ARBA00023136"/>
    </source>
</evidence>
<evidence type="ECO:0000256" key="6">
    <source>
        <dbReference type="ARBA" id="ARBA00022692"/>
    </source>
</evidence>
<feature type="transmembrane region" description="Helical" evidence="9">
    <location>
        <begin position="272"/>
        <end position="291"/>
    </location>
</feature>
<evidence type="ECO:0000256" key="5">
    <source>
        <dbReference type="ARBA" id="ARBA00022592"/>
    </source>
</evidence>
<keyword evidence="3 9" id="KW-0813">Transport</keyword>
<evidence type="ECO:0000256" key="4">
    <source>
        <dbReference type="ARBA" id="ARBA00022475"/>
    </source>
</evidence>
<evidence type="ECO:0000256" key="7">
    <source>
        <dbReference type="ARBA" id="ARBA00022989"/>
    </source>
</evidence>
<dbReference type="PROSITE" id="PS50928">
    <property type="entry name" value="ABC_TM1"/>
    <property type="match status" value="1"/>
</dbReference>
<dbReference type="InterPro" id="IPR051124">
    <property type="entry name" value="Phosphate_Transport_Permease"/>
</dbReference>
<proteinExistence type="inferred from homology"/>
<comment type="similarity">
    <text evidence="2 10">Belongs to the binding-protein-dependent transport system permease family. CysTW subfamily.</text>
</comment>
<feature type="transmembrane region" description="Helical" evidence="9">
    <location>
        <begin position="201"/>
        <end position="222"/>
    </location>
</feature>
<keyword evidence="8 9" id="KW-0472">Membrane</keyword>
<dbReference type="NCBIfam" id="TIGR02138">
    <property type="entry name" value="phosphate_pstC"/>
    <property type="match status" value="1"/>
</dbReference>
<evidence type="ECO:0000256" key="9">
    <source>
        <dbReference type="RuleBase" id="RU363032"/>
    </source>
</evidence>
<feature type="transmembrane region" description="Helical" evidence="9">
    <location>
        <begin position="157"/>
        <end position="180"/>
    </location>
</feature>
<organism evidence="11 12">
    <name type="scientific">Turicibacter sanguinis</name>
    <dbReference type="NCBI Taxonomy" id="154288"/>
    <lineage>
        <taxon>Bacteria</taxon>
        <taxon>Bacillati</taxon>
        <taxon>Bacillota</taxon>
        <taxon>Erysipelotrichia</taxon>
        <taxon>Erysipelotrichales</taxon>
        <taxon>Turicibacteraceae</taxon>
        <taxon>Turicibacter</taxon>
    </lineage>
</organism>
<keyword evidence="5 10" id="KW-0592">Phosphate transport</keyword>
<protein>
    <recommendedName>
        <fullName evidence="10">Phosphate transport system permease protein</fullName>
    </recommendedName>
</protein>
<dbReference type="AlphaFoldDB" id="A0A173TH23"/>
<dbReference type="GO" id="GO:0006817">
    <property type="term" value="P:phosphate ion transport"/>
    <property type="evidence" value="ECO:0007669"/>
    <property type="project" value="UniProtKB-KW"/>
</dbReference>
<dbReference type="OrthoDB" id="9785113at2"/>
<feature type="transmembrane region" description="Helical" evidence="9">
    <location>
        <begin position="122"/>
        <end position="145"/>
    </location>
</feature>
<gene>
    <name evidence="11" type="primary">pstC</name>
    <name evidence="11" type="ORF">GMA92_14920</name>
</gene>